<dbReference type="PANTHER" id="PTHR35450">
    <property type="entry name" value="REVERSE TRANSCRIPTASE DOMAIN-CONTAINING PROTEIN"/>
    <property type="match status" value="1"/>
</dbReference>
<proteinExistence type="predicted"/>
<accession>A0AAD9UWZ4</accession>
<dbReference type="PANTHER" id="PTHR35450:SF2">
    <property type="entry name" value="REVERSE TRANSCRIPTASE DOMAIN-CONTAINING PROTEIN"/>
    <property type="match status" value="1"/>
</dbReference>
<feature type="non-terminal residue" evidence="2">
    <location>
        <position position="1"/>
    </location>
</feature>
<dbReference type="EMBL" id="JARQWQ010000083">
    <property type="protein sequence ID" value="KAK2552767.1"/>
    <property type="molecule type" value="Genomic_DNA"/>
</dbReference>
<evidence type="ECO:0000313" key="3">
    <source>
        <dbReference type="Proteomes" id="UP001249851"/>
    </source>
</evidence>
<sequence length="198" mass="22244">MGCIDNLLIDKALVEGATKNAKNISCVWIDVKEAFDSVAHNWLVTVLKDHGITKLWKTTLIVPTEKGTEKVGPIRIQRSILQGDSFCVNLFILCINSIAWYLRATEGYTFSHNKTSKITHTLFVDDLKSYHKNAVKAATIASNLESMFEDIGLHWGKYENATQLEKEVQRDASKGGKGRQELETLCKTTKIKTAHYLT</sequence>
<comment type="caution">
    <text evidence="2">The sequence shown here is derived from an EMBL/GenBank/DDBJ whole genome shotgun (WGS) entry which is preliminary data.</text>
</comment>
<reference evidence="2" key="2">
    <citation type="journal article" date="2023" name="Science">
        <title>Genomic signatures of disease resistance in endangered staghorn corals.</title>
        <authorList>
            <person name="Vollmer S.V."/>
            <person name="Selwyn J.D."/>
            <person name="Despard B.A."/>
            <person name="Roesel C.L."/>
        </authorList>
    </citation>
    <scope>NUCLEOTIDE SEQUENCE</scope>
    <source>
        <strain evidence="2">K2</strain>
    </source>
</reference>
<dbReference type="InterPro" id="IPR000477">
    <property type="entry name" value="RT_dom"/>
</dbReference>
<evidence type="ECO:0000259" key="1">
    <source>
        <dbReference type="Pfam" id="PF00078"/>
    </source>
</evidence>
<organism evidence="2 3">
    <name type="scientific">Acropora cervicornis</name>
    <name type="common">Staghorn coral</name>
    <dbReference type="NCBI Taxonomy" id="6130"/>
    <lineage>
        <taxon>Eukaryota</taxon>
        <taxon>Metazoa</taxon>
        <taxon>Cnidaria</taxon>
        <taxon>Anthozoa</taxon>
        <taxon>Hexacorallia</taxon>
        <taxon>Scleractinia</taxon>
        <taxon>Astrocoeniina</taxon>
        <taxon>Acroporidae</taxon>
        <taxon>Acropora</taxon>
    </lineage>
</organism>
<gene>
    <name evidence="2" type="ORF">P5673_025921</name>
</gene>
<keyword evidence="3" id="KW-1185">Reference proteome</keyword>
<name>A0AAD9UWZ4_ACRCE</name>
<evidence type="ECO:0000313" key="2">
    <source>
        <dbReference type="EMBL" id="KAK2552767.1"/>
    </source>
</evidence>
<reference evidence="2" key="1">
    <citation type="journal article" date="2023" name="G3 (Bethesda)">
        <title>Whole genome assembly and annotation of the endangered Caribbean coral Acropora cervicornis.</title>
        <authorList>
            <person name="Selwyn J.D."/>
            <person name="Vollmer S.V."/>
        </authorList>
    </citation>
    <scope>NUCLEOTIDE SEQUENCE</scope>
    <source>
        <strain evidence="2">K2</strain>
    </source>
</reference>
<protein>
    <recommendedName>
        <fullName evidence="1">Reverse transcriptase domain-containing protein</fullName>
    </recommendedName>
</protein>
<dbReference type="AlphaFoldDB" id="A0AAD9UWZ4"/>
<feature type="domain" description="Reverse transcriptase" evidence="1">
    <location>
        <begin position="14"/>
        <end position="153"/>
    </location>
</feature>
<dbReference type="Proteomes" id="UP001249851">
    <property type="component" value="Unassembled WGS sequence"/>
</dbReference>
<dbReference type="Pfam" id="PF00078">
    <property type="entry name" value="RVT_1"/>
    <property type="match status" value="1"/>
</dbReference>